<organism evidence="1 2">
    <name type="scientific">Tagetes erecta</name>
    <name type="common">African marigold</name>
    <dbReference type="NCBI Taxonomy" id="13708"/>
    <lineage>
        <taxon>Eukaryota</taxon>
        <taxon>Viridiplantae</taxon>
        <taxon>Streptophyta</taxon>
        <taxon>Embryophyta</taxon>
        <taxon>Tracheophyta</taxon>
        <taxon>Spermatophyta</taxon>
        <taxon>Magnoliopsida</taxon>
        <taxon>eudicotyledons</taxon>
        <taxon>Gunneridae</taxon>
        <taxon>Pentapetalae</taxon>
        <taxon>asterids</taxon>
        <taxon>campanulids</taxon>
        <taxon>Asterales</taxon>
        <taxon>Asteraceae</taxon>
        <taxon>Asteroideae</taxon>
        <taxon>Heliantheae alliance</taxon>
        <taxon>Tageteae</taxon>
        <taxon>Tagetes</taxon>
    </lineage>
</organism>
<keyword evidence="2" id="KW-1185">Reference proteome</keyword>
<dbReference type="Proteomes" id="UP001229421">
    <property type="component" value="Unassembled WGS sequence"/>
</dbReference>
<dbReference type="AlphaFoldDB" id="A0AAD8JP71"/>
<protein>
    <submittedName>
        <fullName evidence="1">Uncharacterized protein</fullName>
    </submittedName>
</protein>
<dbReference type="EMBL" id="JAUHHV010000011">
    <property type="protein sequence ID" value="KAK1408155.1"/>
    <property type="molecule type" value="Genomic_DNA"/>
</dbReference>
<gene>
    <name evidence="1" type="ORF">QVD17_39790</name>
</gene>
<proteinExistence type="predicted"/>
<comment type="caution">
    <text evidence="1">The sequence shown here is derived from an EMBL/GenBank/DDBJ whole genome shotgun (WGS) entry which is preliminary data.</text>
</comment>
<reference evidence="1" key="1">
    <citation type="journal article" date="2023" name="bioRxiv">
        <title>Improved chromosome-level genome assembly for marigold (Tagetes erecta).</title>
        <authorList>
            <person name="Jiang F."/>
            <person name="Yuan L."/>
            <person name="Wang S."/>
            <person name="Wang H."/>
            <person name="Xu D."/>
            <person name="Wang A."/>
            <person name="Fan W."/>
        </authorList>
    </citation>
    <scope>NUCLEOTIDE SEQUENCE</scope>
    <source>
        <strain evidence="1">WSJ</strain>
        <tissue evidence="1">Leaf</tissue>
    </source>
</reference>
<evidence type="ECO:0000313" key="1">
    <source>
        <dbReference type="EMBL" id="KAK1408155.1"/>
    </source>
</evidence>
<accession>A0AAD8JP71</accession>
<evidence type="ECO:0000313" key="2">
    <source>
        <dbReference type="Proteomes" id="UP001229421"/>
    </source>
</evidence>
<name>A0AAD8JP71_TARER</name>
<sequence length="95" mass="10349">MIHLLKRSASTLTEPPPYLKPSKIFLVIDTIVNDREALSFSSFFFVGSTKCPSSRVDPYGRRSFYGMVAFGGQAVVSYVGGEGLEQEMVMAGGYG</sequence>